<evidence type="ECO:0000256" key="13">
    <source>
        <dbReference type="HAMAP-Rule" id="MF_00548"/>
    </source>
</evidence>
<gene>
    <name evidence="13 14" type="primary">zupT</name>
    <name evidence="14" type="ORF">K8V47_03380</name>
</gene>
<comment type="catalytic activity">
    <reaction evidence="13">
        <text>Zn(2+)(in) = Zn(2+)(out)</text>
        <dbReference type="Rhea" id="RHEA:29351"/>
        <dbReference type="ChEBI" id="CHEBI:29105"/>
    </reaction>
</comment>
<keyword evidence="3 13" id="KW-0813">Transport</keyword>
<evidence type="ECO:0000256" key="12">
    <source>
        <dbReference type="ARBA" id="ARBA00023136"/>
    </source>
</evidence>
<keyword evidence="12 13" id="KW-0472">Membrane</keyword>
<evidence type="ECO:0000256" key="11">
    <source>
        <dbReference type="ARBA" id="ARBA00023065"/>
    </source>
</evidence>
<feature type="transmembrane region" description="Helical" evidence="13">
    <location>
        <begin position="6"/>
        <end position="30"/>
    </location>
</feature>
<feature type="binding site" description="M2 metal binding site" evidence="13">
    <location>
        <position position="163"/>
    </location>
    <ligand>
        <name>Fe(2+)</name>
        <dbReference type="ChEBI" id="CHEBI:29033"/>
    </ligand>
</feature>
<evidence type="ECO:0000256" key="2">
    <source>
        <dbReference type="ARBA" id="ARBA00009703"/>
    </source>
</evidence>
<feature type="binding site" description="M1 metal binding site" evidence="13">
    <location>
        <position position="162"/>
    </location>
    <ligand>
        <name>Zn(2+)</name>
        <dbReference type="ChEBI" id="CHEBI:29105"/>
    </ligand>
</feature>
<accession>A0A4Q0UA19</accession>
<dbReference type="AlphaFoldDB" id="A0A4Q0UA19"/>
<feature type="binding site" description="M2 metal binding site" evidence="13">
    <location>
        <position position="195"/>
    </location>
    <ligand>
        <name>Fe(2+)</name>
        <dbReference type="ChEBI" id="CHEBI:29033"/>
    </ligand>
</feature>
<dbReference type="InterPro" id="IPR023498">
    <property type="entry name" value="Zn_transptr_ZupT"/>
</dbReference>
<comment type="subcellular location">
    <subcellularLocation>
        <location evidence="1 13">Cell membrane</location>
        <topology evidence="1 13">Multi-pass membrane protein</topology>
    </subcellularLocation>
</comment>
<feature type="transmembrane region" description="Helical" evidence="13">
    <location>
        <begin position="124"/>
        <end position="146"/>
    </location>
</feature>
<feature type="transmembrane region" description="Helical" evidence="13">
    <location>
        <begin position="213"/>
        <end position="231"/>
    </location>
</feature>
<protein>
    <recommendedName>
        <fullName evidence="13">Zinc transporter ZupT</fullName>
    </recommendedName>
</protein>
<keyword evidence="10" id="KW-0408">Iron</keyword>
<keyword evidence="8 13" id="KW-0864">Zinc transport</keyword>
<feature type="transmembrane region" description="Helical" evidence="13">
    <location>
        <begin position="187"/>
        <end position="207"/>
    </location>
</feature>
<dbReference type="Pfam" id="PF02535">
    <property type="entry name" value="Zip"/>
    <property type="match status" value="1"/>
</dbReference>
<feature type="binding site" description="M2 metal binding site" evidence="13">
    <location>
        <position position="134"/>
    </location>
    <ligand>
        <name>Fe(2+)</name>
        <dbReference type="ChEBI" id="CHEBI:29033"/>
    </ligand>
</feature>
<keyword evidence="5 13" id="KW-0812">Transmembrane</keyword>
<comment type="similarity">
    <text evidence="2 13">Belongs to the ZIP transporter (TC 2.A.5) family. ZupT subfamily.</text>
</comment>
<name>A0A4Q0UA19_9BACT</name>
<feature type="transmembrane region" description="Helical" evidence="13">
    <location>
        <begin position="37"/>
        <end position="54"/>
    </location>
</feature>
<evidence type="ECO:0000256" key="5">
    <source>
        <dbReference type="ARBA" id="ARBA00022692"/>
    </source>
</evidence>
<evidence type="ECO:0000256" key="8">
    <source>
        <dbReference type="ARBA" id="ARBA00022906"/>
    </source>
</evidence>
<evidence type="ECO:0000256" key="7">
    <source>
        <dbReference type="ARBA" id="ARBA00022833"/>
    </source>
</evidence>
<dbReference type="EMBL" id="DYXT01000020">
    <property type="protein sequence ID" value="HJE38792.1"/>
    <property type="molecule type" value="Genomic_DNA"/>
</dbReference>
<keyword evidence="9 13" id="KW-1133">Transmembrane helix</keyword>
<evidence type="ECO:0000256" key="1">
    <source>
        <dbReference type="ARBA" id="ARBA00004651"/>
    </source>
</evidence>
<evidence type="ECO:0000256" key="4">
    <source>
        <dbReference type="ARBA" id="ARBA00022475"/>
    </source>
</evidence>
<feature type="transmembrane region" description="Helical" evidence="13">
    <location>
        <begin position="74"/>
        <end position="96"/>
    </location>
</feature>
<proteinExistence type="inferred from homology"/>
<dbReference type="GO" id="GO:0046872">
    <property type="term" value="F:metal ion binding"/>
    <property type="evidence" value="ECO:0007669"/>
    <property type="project" value="UniProtKB-KW"/>
</dbReference>
<evidence type="ECO:0000256" key="6">
    <source>
        <dbReference type="ARBA" id="ARBA00022723"/>
    </source>
</evidence>
<reference evidence="14" key="2">
    <citation type="submission" date="2021-09" db="EMBL/GenBank/DDBJ databases">
        <authorList>
            <person name="Gilroy R."/>
        </authorList>
    </citation>
    <scope>NUCLEOTIDE SEQUENCE</scope>
    <source>
        <strain evidence="14">4100</strain>
    </source>
</reference>
<feature type="binding site" description="M2 metal binding site" evidence="13">
    <location>
        <position position="166"/>
    </location>
    <ligand>
        <name>Fe(2+)</name>
        <dbReference type="ChEBI" id="CHEBI:29033"/>
    </ligand>
</feature>
<keyword evidence="11 13" id="KW-0406">Ion transport</keyword>
<keyword evidence="7 13" id="KW-0862">Zinc</keyword>
<keyword evidence="4 13" id="KW-1003">Cell membrane</keyword>
<keyword evidence="6" id="KW-0479">Metal-binding</keyword>
<comment type="caution">
    <text evidence="14">The sequence shown here is derived from an EMBL/GenBank/DDBJ whole genome shotgun (WGS) entry which is preliminary data.</text>
</comment>
<dbReference type="PANTHER" id="PTHR11040">
    <property type="entry name" value="ZINC/IRON TRANSPORTER"/>
    <property type="match status" value="1"/>
</dbReference>
<feature type="binding site" description="M1 metal binding site" evidence="13">
    <location>
        <position position="166"/>
    </location>
    <ligand>
        <name>Zn(2+)</name>
        <dbReference type="ChEBI" id="CHEBI:29105"/>
    </ligand>
</feature>
<feature type="binding site" description="M2 metal binding site" evidence="13">
    <location>
        <position position="137"/>
    </location>
    <ligand>
        <name>Fe(2+)</name>
        <dbReference type="ChEBI" id="CHEBI:29033"/>
    </ligand>
</feature>
<evidence type="ECO:0000313" key="14">
    <source>
        <dbReference type="EMBL" id="HJE38792.1"/>
    </source>
</evidence>
<reference evidence="14" key="1">
    <citation type="journal article" date="2021" name="PeerJ">
        <title>Extensive microbial diversity within the chicken gut microbiome revealed by metagenomics and culture.</title>
        <authorList>
            <person name="Gilroy R."/>
            <person name="Ravi A."/>
            <person name="Getino M."/>
            <person name="Pursley I."/>
            <person name="Horton D.L."/>
            <person name="Alikhan N.F."/>
            <person name="Baker D."/>
            <person name="Gharbi K."/>
            <person name="Hall N."/>
            <person name="Watson M."/>
            <person name="Adriaenssens E.M."/>
            <person name="Foster-Nyarko E."/>
            <person name="Jarju S."/>
            <person name="Secka A."/>
            <person name="Antonio M."/>
            <person name="Oren A."/>
            <person name="Chaudhuri R.R."/>
            <person name="La Ragione R."/>
            <person name="Hildebrand F."/>
            <person name="Pallen M.J."/>
        </authorList>
    </citation>
    <scope>NUCLEOTIDE SEQUENCE</scope>
    <source>
        <strain evidence="14">4100</strain>
    </source>
</reference>
<sequence length="265" mass="28122">MDISQILIAIGLTLVAGLSTGIGGFISFFTKAGDSRVLAAALGLSAGVMVYVSFMELLPQAMEHMELTMSPVYAKLWSLVAFFGGMALIAAIDWLIPEDENPHEVHSLSELEQANSHHLRRTGIMLALAITIHNFPEGIATFVTALNGVEMALPIVVAIAIHNIPEGIAVSVPIYQSTGSRRKAMTWTVLSGLAEPVGAVVAAMFLLPFWSPMIDSVCVAAVAGIMVYISFDELLPNAESHGHHHLVLGGVIVGMLLMGASLLIL</sequence>
<feature type="binding site" description="M1 metal binding site" evidence="13">
    <location>
        <position position="137"/>
    </location>
    <ligand>
        <name>Zn(2+)</name>
        <dbReference type="ChEBI" id="CHEBI:29105"/>
    </ligand>
</feature>
<dbReference type="NCBIfam" id="NF003243">
    <property type="entry name" value="PRK04201.1"/>
    <property type="match status" value="1"/>
</dbReference>
<evidence type="ECO:0000256" key="10">
    <source>
        <dbReference type="ARBA" id="ARBA00023004"/>
    </source>
</evidence>
<dbReference type="PANTHER" id="PTHR11040:SF205">
    <property type="entry name" value="ZINC TRANSPORTER ZUPT"/>
    <property type="match status" value="1"/>
</dbReference>
<dbReference type="InterPro" id="IPR003689">
    <property type="entry name" value="ZIP"/>
</dbReference>
<dbReference type="HAMAP" id="MF_00548">
    <property type="entry name" value="ZupT"/>
    <property type="match status" value="1"/>
</dbReference>
<dbReference type="Proteomes" id="UP000711407">
    <property type="component" value="Unassembled WGS sequence"/>
</dbReference>
<dbReference type="GO" id="GO:0005385">
    <property type="term" value="F:zinc ion transmembrane transporter activity"/>
    <property type="evidence" value="ECO:0007669"/>
    <property type="project" value="UniProtKB-UniRule"/>
</dbReference>
<feature type="transmembrane region" description="Helical" evidence="13">
    <location>
        <begin position="243"/>
        <end position="264"/>
    </location>
</feature>
<dbReference type="GO" id="GO:0005886">
    <property type="term" value="C:plasma membrane"/>
    <property type="evidence" value="ECO:0007669"/>
    <property type="project" value="UniProtKB-SubCell"/>
</dbReference>
<comment type="function">
    <text evidence="13">Mediates zinc uptake. May also transport other divalent cations.</text>
</comment>
<evidence type="ECO:0000313" key="15">
    <source>
        <dbReference type="Proteomes" id="UP000711407"/>
    </source>
</evidence>
<feature type="transmembrane region" description="Helical" evidence="13">
    <location>
        <begin position="152"/>
        <end position="175"/>
    </location>
</feature>
<evidence type="ECO:0000256" key="9">
    <source>
        <dbReference type="ARBA" id="ARBA00022989"/>
    </source>
</evidence>
<organism evidence="14 15">
    <name type="scientific">Candidatus Amulumruptor caecigallinarius</name>
    <dbReference type="NCBI Taxonomy" id="2109911"/>
    <lineage>
        <taxon>Bacteria</taxon>
        <taxon>Pseudomonadati</taxon>
        <taxon>Bacteroidota</taxon>
        <taxon>Bacteroidia</taxon>
        <taxon>Bacteroidales</taxon>
        <taxon>Muribaculaceae</taxon>
        <taxon>Candidatus Amulumruptor</taxon>
    </lineage>
</organism>
<evidence type="ECO:0000256" key="3">
    <source>
        <dbReference type="ARBA" id="ARBA00022448"/>
    </source>
</evidence>